<dbReference type="RefSeq" id="WP_207379579.1">
    <property type="nucleotide sequence ID" value="NZ_CP071502.1"/>
</dbReference>
<accession>A0ABX7QXC1</accession>
<evidence type="ECO:0000313" key="2">
    <source>
        <dbReference type="Proteomes" id="UP000663207"/>
    </source>
</evidence>
<gene>
    <name evidence="1" type="ORF">JYB85_12560</name>
</gene>
<dbReference type="EMBL" id="CP071502">
    <property type="protein sequence ID" value="QSX36164.1"/>
    <property type="molecule type" value="Genomic_DNA"/>
</dbReference>
<reference evidence="1 2" key="1">
    <citation type="submission" date="2021-03" db="EMBL/GenBank/DDBJ databases">
        <title>Novel species identification of genus Shewanella.</title>
        <authorList>
            <person name="Liu G."/>
            <person name="Zhang Q."/>
        </authorList>
    </citation>
    <scope>NUCLEOTIDE SEQUENCE [LARGE SCALE GENOMIC DNA]</scope>
    <source>
        <strain evidence="1 2">FJAT-52962</strain>
    </source>
</reference>
<protein>
    <submittedName>
        <fullName evidence="1">Uncharacterized protein</fullName>
    </submittedName>
</protein>
<name>A0ABX7QXC1_9GAMM</name>
<proteinExistence type="predicted"/>
<sequence length="54" mass="6155">MGKCNNGFALPDQQPDGIWFTAWVLKIFLKFFHKKAKIDVTAREIAEMPSKETG</sequence>
<organism evidence="1 2">
    <name type="scientific">Shewanella sedimentimangrovi</name>
    <dbReference type="NCBI Taxonomy" id="2814293"/>
    <lineage>
        <taxon>Bacteria</taxon>
        <taxon>Pseudomonadati</taxon>
        <taxon>Pseudomonadota</taxon>
        <taxon>Gammaproteobacteria</taxon>
        <taxon>Alteromonadales</taxon>
        <taxon>Shewanellaceae</taxon>
        <taxon>Shewanella</taxon>
    </lineage>
</organism>
<evidence type="ECO:0000313" key="1">
    <source>
        <dbReference type="EMBL" id="QSX36164.1"/>
    </source>
</evidence>
<keyword evidence="2" id="KW-1185">Reference proteome</keyword>
<dbReference type="Proteomes" id="UP000663207">
    <property type="component" value="Chromosome"/>
</dbReference>